<gene>
    <name evidence="5" type="ORF">E6C55_26255</name>
</gene>
<evidence type="ECO:0000256" key="1">
    <source>
        <dbReference type="ARBA" id="ARBA00023015"/>
    </source>
</evidence>
<name>A0A4S4BI64_9BACL</name>
<feature type="domain" description="HTH araC/xylS-type" evidence="4">
    <location>
        <begin position="180"/>
        <end position="278"/>
    </location>
</feature>
<dbReference type="InterPro" id="IPR009057">
    <property type="entry name" value="Homeodomain-like_sf"/>
</dbReference>
<dbReference type="EMBL" id="SSOB01000044">
    <property type="protein sequence ID" value="THF74174.1"/>
    <property type="molecule type" value="Genomic_DNA"/>
</dbReference>
<keyword evidence="6" id="KW-1185">Reference proteome</keyword>
<dbReference type="Pfam" id="PF12833">
    <property type="entry name" value="HTH_18"/>
    <property type="match status" value="1"/>
</dbReference>
<dbReference type="GO" id="GO:0043565">
    <property type="term" value="F:sequence-specific DNA binding"/>
    <property type="evidence" value="ECO:0007669"/>
    <property type="project" value="InterPro"/>
</dbReference>
<evidence type="ECO:0000256" key="3">
    <source>
        <dbReference type="ARBA" id="ARBA00023163"/>
    </source>
</evidence>
<dbReference type="InterPro" id="IPR037923">
    <property type="entry name" value="HTH-like"/>
</dbReference>
<keyword evidence="2" id="KW-0238">DNA-binding</keyword>
<evidence type="ECO:0000313" key="6">
    <source>
        <dbReference type="Proteomes" id="UP000310636"/>
    </source>
</evidence>
<dbReference type="InterPro" id="IPR018062">
    <property type="entry name" value="HTH_AraC-typ_CS"/>
</dbReference>
<dbReference type="PROSITE" id="PS01124">
    <property type="entry name" value="HTH_ARAC_FAMILY_2"/>
    <property type="match status" value="1"/>
</dbReference>
<dbReference type="GO" id="GO:0003700">
    <property type="term" value="F:DNA-binding transcription factor activity"/>
    <property type="evidence" value="ECO:0007669"/>
    <property type="project" value="InterPro"/>
</dbReference>
<accession>A0A4S4BI64</accession>
<keyword evidence="1" id="KW-0805">Transcription regulation</keyword>
<protein>
    <submittedName>
        <fullName evidence="5">Helix-turn-helix domain-containing protein</fullName>
    </submittedName>
</protein>
<organism evidence="5 6">
    <name type="scientific">Cohnella fermenti</name>
    <dbReference type="NCBI Taxonomy" id="2565925"/>
    <lineage>
        <taxon>Bacteria</taxon>
        <taxon>Bacillati</taxon>
        <taxon>Bacillota</taxon>
        <taxon>Bacilli</taxon>
        <taxon>Bacillales</taxon>
        <taxon>Paenibacillaceae</taxon>
        <taxon>Cohnella</taxon>
    </lineage>
</organism>
<dbReference type="PANTHER" id="PTHR43280:SF2">
    <property type="entry name" value="HTH-TYPE TRANSCRIPTIONAL REGULATOR EXSA"/>
    <property type="match status" value="1"/>
</dbReference>
<evidence type="ECO:0000313" key="5">
    <source>
        <dbReference type="EMBL" id="THF74174.1"/>
    </source>
</evidence>
<dbReference type="PANTHER" id="PTHR43280">
    <property type="entry name" value="ARAC-FAMILY TRANSCRIPTIONAL REGULATOR"/>
    <property type="match status" value="1"/>
</dbReference>
<dbReference type="SUPFAM" id="SSF46689">
    <property type="entry name" value="Homeodomain-like"/>
    <property type="match status" value="2"/>
</dbReference>
<dbReference type="SUPFAM" id="SSF51215">
    <property type="entry name" value="Regulatory protein AraC"/>
    <property type="match status" value="1"/>
</dbReference>
<sequence>MPPNPNSDFLGDLLEQLQVHLVDCDYTRCTPEWRELDYVPSHNKLYLIDSGEGWLKIDGKEYFPVAGQLAHMPAHVRQSFSALDSRAPYAKHWCHFTATLAGADLFQWVDIPAVIDIPPERMAPLAARFRELIVLHRDPGYLARIREKAVLLELVAAFLAEVGPQLRIVPGRSGEIERMRRIEAFIDERLADAITLDQLARHVHLHPNYLVRYFNKHFAMPPLKYLSRKRMQKAKSLLGSSDLSVKEIAELVGYPDTNHFAKVFRREASCSPKEYRLRAGRTRT</sequence>
<dbReference type="InterPro" id="IPR020449">
    <property type="entry name" value="Tscrpt_reg_AraC-type_HTH"/>
</dbReference>
<dbReference type="OrthoDB" id="9780667at2"/>
<dbReference type="PRINTS" id="PR00032">
    <property type="entry name" value="HTHARAC"/>
</dbReference>
<dbReference type="Gene3D" id="1.10.10.60">
    <property type="entry name" value="Homeodomain-like"/>
    <property type="match status" value="2"/>
</dbReference>
<dbReference type="AlphaFoldDB" id="A0A4S4BI64"/>
<evidence type="ECO:0000256" key="2">
    <source>
        <dbReference type="ARBA" id="ARBA00023125"/>
    </source>
</evidence>
<dbReference type="InterPro" id="IPR018060">
    <property type="entry name" value="HTH_AraC"/>
</dbReference>
<dbReference type="PROSITE" id="PS00041">
    <property type="entry name" value="HTH_ARAC_FAMILY_1"/>
    <property type="match status" value="1"/>
</dbReference>
<proteinExistence type="predicted"/>
<comment type="caution">
    <text evidence="5">The sequence shown here is derived from an EMBL/GenBank/DDBJ whole genome shotgun (WGS) entry which is preliminary data.</text>
</comment>
<dbReference type="Proteomes" id="UP000310636">
    <property type="component" value="Unassembled WGS sequence"/>
</dbReference>
<reference evidence="5 6" key="1">
    <citation type="submission" date="2019-04" db="EMBL/GenBank/DDBJ databases">
        <title>Cohnella sp. nov. isolated from preserved vegetables.</title>
        <authorList>
            <person name="Lin S.-Y."/>
            <person name="Hung M.-H."/>
            <person name="Young C.-C."/>
        </authorList>
    </citation>
    <scope>NUCLEOTIDE SEQUENCE [LARGE SCALE GENOMIC DNA]</scope>
    <source>
        <strain evidence="5 6">CC-MHH1044</strain>
    </source>
</reference>
<dbReference type="SMART" id="SM00342">
    <property type="entry name" value="HTH_ARAC"/>
    <property type="match status" value="1"/>
</dbReference>
<evidence type="ECO:0000259" key="4">
    <source>
        <dbReference type="PROSITE" id="PS01124"/>
    </source>
</evidence>
<keyword evidence="3" id="KW-0804">Transcription</keyword>